<dbReference type="InterPro" id="IPR000873">
    <property type="entry name" value="AMP-dep_synth/lig_dom"/>
</dbReference>
<dbReference type="Pfam" id="PF00550">
    <property type="entry name" value="PP-binding"/>
    <property type="match status" value="1"/>
</dbReference>
<dbReference type="Gene3D" id="3.40.50.12780">
    <property type="entry name" value="N-terminal domain of ligase-like"/>
    <property type="match status" value="3"/>
</dbReference>
<name>A0A226D885_FOLCA</name>
<dbReference type="OrthoDB" id="416786at2759"/>
<comment type="caution">
    <text evidence="4">The sequence shown here is derived from an EMBL/GenBank/DDBJ whole genome shotgun (WGS) entry which is preliminary data.</text>
</comment>
<dbReference type="InterPro" id="IPR036291">
    <property type="entry name" value="NAD(P)-bd_dom_sf"/>
</dbReference>
<evidence type="ECO:0000313" key="4">
    <source>
        <dbReference type="EMBL" id="OXA41088.1"/>
    </source>
</evidence>
<dbReference type="SUPFAM" id="SSF56801">
    <property type="entry name" value="Acetyl-CoA synthetase-like"/>
    <property type="match status" value="2"/>
</dbReference>
<dbReference type="InterPro" id="IPR045851">
    <property type="entry name" value="AMP-bd_C_sf"/>
</dbReference>
<dbReference type="InterPro" id="IPR042099">
    <property type="entry name" value="ANL_N_sf"/>
</dbReference>
<keyword evidence="2" id="KW-0597">Phosphoprotein</keyword>
<dbReference type="PROSITE" id="PS00012">
    <property type="entry name" value="PHOSPHOPANTETHEINE"/>
    <property type="match status" value="1"/>
</dbReference>
<dbReference type="Pfam" id="PF07993">
    <property type="entry name" value="NAD_binding_4"/>
    <property type="match status" value="1"/>
</dbReference>
<dbReference type="Pfam" id="PF00501">
    <property type="entry name" value="AMP-binding"/>
    <property type="match status" value="3"/>
</dbReference>
<dbReference type="PANTHER" id="PTHR44845:SF6">
    <property type="entry name" value="BETA-ALANINE-ACTIVATING ENZYME"/>
    <property type="match status" value="1"/>
</dbReference>
<dbReference type="InterPro" id="IPR013120">
    <property type="entry name" value="FAR_NAD-bd"/>
</dbReference>
<proteinExistence type="predicted"/>
<dbReference type="InterPro" id="IPR006162">
    <property type="entry name" value="Ppantetheine_attach_site"/>
</dbReference>
<evidence type="ECO:0000259" key="3">
    <source>
        <dbReference type="PROSITE" id="PS50075"/>
    </source>
</evidence>
<sequence>MLNLFPNGNVTTDGRGNALPTSMEEIEIDKAPGVSFGPKFECSWETPIIELFEEQVLRSREFIAIEEYGGERISYEEINTKAEIVCNAIIKLFDKLDNTESFVVTVLPASIDFLTCQIAILKSGFIHAPMDPATPSENMARNIALLPRPVLITRKSIPLRFKVPGEATMLYLDDLNYNTLQQDSLRVPRPASTARDTNLLLFTSGSSGKPKGVRLSNAALRNIINLSWETYNLQDTLERSIFYFSTGFDPVFNQTWPFLTSGGTVVIPPPNIRTDMAALHKFIEQEAITVALFPPTVAFHFLDKSDLTHLKWLGFGGEWISSMDGFKLSEKLTFKIDHQYGLTEGCVVQAAKIFLPGETLVPSVGGPIANTNIFIVKQDGVKFTEIGEEGEIYIGGIGVAGEYYKNPEKSKAMFVPSKMGKLLRTRDLGLWRADGTIQIVGRTDDQVKICGHTVKLGFVEDALAKIPGISNPAAIFDKTTMSITAYYTRQKGASSHAVVTLELVAKLLKNILPLPAIPTKLILLDNMPITLNGKIDKKKLQFRDDRLPRHCGTFENKTSANEILQWSNGPVVRIPDTSLIQEFEDQTQRTPHEIAVEQGEHQMTFEELNSAAEVLAGVITARNLEKNRFVVSFLPQSMDFVLAQIATLKCSLITVPLDPSAPISRVQAILTDLGNPLIIVAREQNIVQLVGHTGSPKGVILSNKALINCVTFQWTFHSLKENKTRALFYSSPSFDAAFLQTWPFLTSCGTIVIPLMEIRPDLTALETFIKTEKLHFVMVPPAIAHHLIESKHDLPLRHLIYVGELYPQFEGLKLSKDIAFTVENWYGLTEATIVQACSKYLPGQTLSLSVGKPLPNTQIFVLNPTSLQICKVDELGQVFIGGVCLAKEFVNQDMEKDAFTTNPYGPGCLLRTRDVAMWRADGDLQIIGRDVHAAHIAGNRVEAIDVEIALAKYPGFKQVVVVCAKNPDRILAYATTKVERNVDSTLHFEVSRVRGFLANYLPQYALPVSLTILNEFPITPTSGKIDRKRLLDLHPSEVEQTPPWTTIQIEMAALWAKILHLPNTSGINLTSTFYSLGGNSISATTLINKIKEPPYSKSISFNLFLECQSLQNFCTFLTESEASIQQGEELPRNYLREEVKSELRKVLLNLPQQPLQGIKGSTIGILITGTPGNLATFLLLEIMLSNKVNNSSFEIFCLIRTLNGSNYTAKERLFLKWTELFQSNLSDLLKNNESIKITPLSGDVSLPMLGIQDNPSYCHLVEKVHTIFHCAADVHMFKSYAAMKSINVEGTRNVIQFALASNPNKKINYISTGAQLLAHLED</sequence>
<dbReference type="InterPro" id="IPR009081">
    <property type="entry name" value="PP-bd_ACP"/>
</dbReference>
<dbReference type="InterPro" id="IPR020845">
    <property type="entry name" value="AMP-binding_CS"/>
</dbReference>
<dbReference type="Proteomes" id="UP000198287">
    <property type="component" value="Unassembled WGS sequence"/>
</dbReference>
<dbReference type="EMBL" id="LNIX01000030">
    <property type="protein sequence ID" value="OXA41088.1"/>
    <property type="molecule type" value="Genomic_DNA"/>
</dbReference>
<dbReference type="Gene3D" id="3.30.300.30">
    <property type="match status" value="2"/>
</dbReference>
<evidence type="ECO:0000313" key="5">
    <source>
        <dbReference type="Proteomes" id="UP000198287"/>
    </source>
</evidence>
<dbReference type="PANTHER" id="PTHR44845">
    <property type="entry name" value="CARRIER DOMAIN-CONTAINING PROTEIN"/>
    <property type="match status" value="1"/>
</dbReference>
<dbReference type="STRING" id="158441.A0A226D885"/>
<protein>
    <submittedName>
        <fullName evidence="4">Linear gramicidin synthase subunit D</fullName>
    </submittedName>
</protein>
<evidence type="ECO:0000256" key="1">
    <source>
        <dbReference type="ARBA" id="ARBA00022450"/>
    </source>
</evidence>
<gene>
    <name evidence="4" type="ORF">Fcan01_23948</name>
</gene>
<organism evidence="4 5">
    <name type="scientific">Folsomia candida</name>
    <name type="common">Springtail</name>
    <dbReference type="NCBI Taxonomy" id="158441"/>
    <lineage>
        <taxon>Eukaryota</taxon>
        <taxon>Metazoa</taxon>
        <taxon>Ecdysozoa</taxon>
        <taxon>Arthropoda</taxon>
        <taxon>Hexapoda</taxon>
        <taxon>Collembola</taxon>
        <taxon>Entomobryomorpha</taxon>
        <taxon>Isotomoidea</taxon>
        <taxon>Isotomidae</taxon>
        <taxon>Proisotominae</taxon>
        <taxon>Folsomia</taxon>
    </lineage>
</organism>
<dbReference type="Gene3D" id="1.10.1200.10">
    <property type="entry name" value="ACP-like"/>
    <property type="match status" value="1"/>
</dbReference>
<keyword evidence="1" id="KW-0596">Phosphopantetheine</keyword>
<evidence type="ECO:0000256" key="2">
    <source>
        <dbReference type="ARBA" id="ARBA00022553"/>
    </source>
</evidence>
<feature type="domain" description="Carrier" evidence="3">
    <location>
        <begin position="1042"/>
        <end position="1121"/>
    </location>
</feature>
<accession>A0A226D885</accession>
<dbReference type="PROSITE" id="PS00455">
    <property type="entry name" value="AMP_BINDING"/>
    <property type="match status" value="1"/>
</dbReference>
<dbReference type="PROSITE" id="PS50075">
    <property type="entry name" value="CARRIER"/>
    <property type="match status" value="1"/>
</dbReference>
<dbReference type="SUPFAM" id="SSF47336">
    <property type="entry name" value="ACP-like"/>
    <property type="match status" value="1"/>
</dbReference>
<dbReference type="SUPFAM" id="SSF51735">
    <property type="entry name" value="NAD(P)-binding Rossmann-fold domains"/>
    <property type="match status" value="1"/>
</dbReference>
<keyword evidence="5" id="KW-1185">Reference proteome</keyword>
<dbReference type="InterPro" id="IPR036736">
    <property type="entry name" value="ACP-like_sf"/>
</dbReference>
<reference evidence="4 5" key="1">
    <citation type="submission" date="2015-12" db="EMBL/GenBank/DDBJ databases">
        <title>The genome of Folsomia candida.</title>
        <authorList>
            <person name="Faddeeva A."/>
            <person name="Derks M.F."/>
            <person name="Anvar Y."/>
            <person name="Smit S."/>
            <person name="Van Straalen N."/>
            <person name="Roelofs D."/>
        </authorList>
    </citation>
    <scope>NUCLEOTIDE SEQUENCE [LARGE SCALE GENOMIC DNA]</scope>
    <source>
        <strain evidence="4 5">VU population</strain>
        <tissue evidence="4">Whole body</tissue>
    </source>
</reference>
<dbReference type="Gene3D" id="3.40.50.720">
    <property type="entry name" value="NAD(P)-binding Rossmann-like Domain"/>
    <property type="match status" value="1"/>
</dbReference>